<dbReference type="GO" id="GO:0020037">
    <property type="term" value="F:heme binding"/>
    <property type="evidence" value="ECO:0007669"/>
    <property type="project" value="InterPro"/>
</dbReference>
<reference evidence="12 13" key="1">
    <citation type="journal article" date="2016" name="Mol. Biol. Evol.">
        <title>Comparative Genomics of Early-Diverging Mushroom-Forming Fungi Provides Insights into the Origins of Lignocellulose Decay Capabilities.</title>
        <authorList>
            <person name="Nagy L.G."/>
            <person name="Riley R."/>
            <person name="Tritt A."/>
            <person name="Adam C."/>
            <person name="Daum C."/>
            <person name="Floudas D."/>
            <person name="Sun H."/>
            <person name="Yadav J.S."/>
            <person name="Pangilinan J."/>
            <person name="Larsson K.H."/>
            <person name="Matsuura K."/>
            <person name="Barry K."/>
            <person name="Labutti K."/>
            <person name="Kuo R."/>
            <person name="Ohm R.A."/>
            <person name="Bhattacharya S.S."/>
            <person name="Shirouzu T."/>
            <person name="Yoshinaga Y."/>
            <person name="Martin F.M."/>
            <person name="Grigoriev I.V."/>
            <person name="Hibbett D.S."/>
        </authorList>
    </citation>
    <scope>NUCLEOTIDE SEQUENCE [LARGE SCALE GENOMIC DNA]</scope>
    <source>
        <strain evidence="12 13">HHB9708</strain>
    </source>
</reference>
<keyword evidence="11" id="KW-0472">Membrane</keyword>
<keyword evidence="11" id="KW-0812">Transmembrane</keyword>
<feature type="binding site" description="axial binding residue" evidence="9">
    <location>
        <position position="454"/>
    </location>
    <ligand>
        <name>heme</name>
        <dbReference type="ChEBI" id="CHEBI:30413"/>
    </ligand>
    <ligandPart>
        <name>Fe</name>
        <dbReference type="ChEBI" id="CHEBI:18248"/>
    </ligandPart>
</feature>
<dbReference type="SUPFAM" id="SSF48264">
    <property type="entry name" value="Cytochrome P450"/>
    <property type="match status" value="1"/>
</dbReference>
<dbReference type="GO" id="GO:0016705">
    <property type="term" value="F:oxidoreductase activity, acting on paired donors, with incorporation or reduction of molecular oxygen"/>
    <property type="evidence" value="ECO:0007669"/>
    <property type="project" value="InterPro"/>
</dbReference>
<comment type="similarity">
    <text evidence="3 10">Belongs to the cytochrome P450 family.</text>
</comment>
<dbReference type="InterPro" id="IPR050364">
    <property type="entry name" value="Cytochrome_P450_fung"/>
</dbReference>
<evidence type="ECO:0000256" key="10">
    <source>
        <dbReference type="RuleBase" id="RU000461"/>
    </source>
</evidence>
<dbReference type="PANTHER" id="PTHR46300:SF7">
    <property type="entry name" value="P450, PUTATIVE (EUROFUNG)-RELATED"/>
    <property type="match status" value="1"/>
</dbReference>
<sequence>MVLAPLWIPVSGLAADKATLAIAFLLLVLVASFVAPSLQGNSKLPPPGPHGFRQSPTSRSIVGRRKDIWRQYAEWSRMYGPVFSFRSHRLNIVVLNSAKAIHDLLGTRSKIYSDRPSSATNDLTTLAKSLVRMSSQSPHFHTTRRIAHEELSAKGTARHLPSIEGDVKLLLKNLLSDPKHFEQHLRLCQSRSVLKTIYGYTVESNDDYLVTKIEDWMKVYNSTMHPGTWLVDSYPILKYYPGWLPGGGFQTFMAKRRASTEEVRNLPFEWAKLEIKSGKSYPSFVLNQMSRENIIPEHEEIVKNVAGTMYMAGVDTVVSTMLIFFLLMTLNPDAQKRAQDEISSVVGSDRLPQLSDRERLPYVDALIQEVFRFHPGGPLGVPHSVTQDDYYEGMYIQKGSIIVPNIWAVTHDESMYPDPMQFDPARYLGKSEKDAKGIQPDPRNFVFGFGRRVCAGMYFAEVTLFLQISSILATFNILKEKDADGVEITPQLDFTPGIVSRPEVFVCKIVPRSDAAIDLIMWGQ</sequence>
<gene>
    <name evidence="12" type="ORF">SISNIDRAFT_516205</name>
</gene>
<dbReference type="CDD" id="cd11065">
    <property type="entry name" value="CYP64-like"/>
    <property type="match status" value="1"/>
</dbReference>
<dbReference type="PRINTS" id="PR00385">
    <property type="entry name" value="P450"/>
</dbReference>
<dbReference type="AlphaFoldDB" id="A0A164SLN2"/>
<dbReference type="PANTHER" id="PTHR46300">
    <property type="entry name" value="P450, PUTATIVE (EUROFUNG)-RELATED-RELATED"/>
    <property type="match status" value="1"/>
</dbReference>
<dbReference type="STRING" id="1314777.A0A164SLN2"/>
<feature type="transmembrane region" description="Helical" evidence="11">
    <location>
        <begin position="20"/>
        <end position="38"/>
    </location>
</feature>
<keyword evidence="5 9" id="KW-0479">Metal-binding</keyword>
<dbReference type="OrthoDB" id="2789670at2759"/>
<evidence type="ECO:0000256" key="2">
    <source>
        <dbReference type="ARBA" id="ARBA00005179"/>
    </source>
</evidence>
<evidence type="ECO:0000256" key="11">
    <source>
        <dbReference type="SAM" id="Phobius"/>
    </source>
</evidence>
<evidence type="ECO:0000256" key="9">
    <source>
        <dbReference type="PIRSR" id="PIRSR602401-1"/>
    </source>
</evidence>
<dbReference type="InterPro" id="IPR017972">
    <property type="entry name" value="Cyt_P450_CS"/>
</dbReference>
<dbReference type="Proteomes" id="UP000076722">
    <property type="component" value="Unassembled WGS sequence"/>
</dbReference>
<dbReference type="GO" id="GO:0004497">
    <property type="term" value="F:monooxygenase activity"/>
    <property type="evidence" value="ECO:0007669"/>
    <property type="project" value="UniProtKB-KW"/>
</dbReference>
<dbReference type="Pfam" id="PF00067">
    <property type="entry name" value="p450"/>
    <property type="match status" value="1"/>
</dbReference>
<comment type="pathway">
    <text evidence="2">Secondary metabolite biosynthesis.</text>
</comment>
<evidence type="ECO:0000256" key="7">
    <source>
        <dbReference type="ARBA" id="ARBA00023004"/>
    </source>
</evidence>
<organism evidence="12 13">
    <name type="scientific">Sistotremastrum niveocremeum HHB9708</name>
    <dbReference type="NCBI Taxonomy" id="1314777"/>
    <lineage>
        <taxon>Eukaryota</taxon>
        <taxon>Fungi</taxon>
        <taxon>Dikarya</taxon>
        <taxon>Basidiomycota</taxon>
        <taxon>Agaricomycotina</taxon>
        <taxon>Agaricomycetes</taxon>
        <taxon>Sistotremastrales</taxon>
        <taxon>Sistotremastraceae</taxon>
        <taxon>Sertulicium</taxon>
        <taxon>Sertulicium niveocremeum</taxon>
    </lineage>
</organism>
<comment type="cofactor">
    <cofactor evidence="1 9">
        <name>heme</name>
        <dbReference type="ChEBI" id="CHEBI:30413"/>
    </cofactor>
</comment>
<evidence type="ECO:0000256" key="8">
    <source>
        <dbReference type="ARBA" id="ARBA00023033"/>
    </source>
</evidence>
<name>A0A164SLN2_9AGAM</name>
<accession>A0A164SLN2</accession>
<evidence type="ECO:0000313" key="13">
    <source>
        <dbReference type="Proteomes" id="UP000076722"/>
    </source>
</evidence>
<keyword evidence="6 10" id="KW-0560">Oxidoreductase</keyword>
<evidence type="ECO:0000256" key="3">
    <source>
        <dbReference type="ARBA" id="ARBA00010617"/>
    </source>
</evidence>
<evidence type="ECO:0000256" key="5">
    <source>
        <dbReference type="ARBA" id="ARBA00022723"/>
    </source>
</evidence>
<evidence type="ECO:0000313" key="12">
    <source>
        <dbReference type="EMBL" id="KZS91604.1"/>
    </source>
</evidence>
<evidence type="ECO:0000256" key="6">
    <source>
        <dbReference type="ARBA" id="ARBA00023002"/>
    </source>
</evidence>
<dbReference type="EMBL" id="KV419414">
    <property type="protein sequence ID" value="KZS91604.1"/>
    <property type="molecule type" value="Genomic_DNA"/>
</dbReference>
<keyword evidence="13" id="KW-1185">Reference proteome</keyword>
<dbReference type="Gene3D" id="1.10.630.10">
    <property type="entry name" value="Cytochrome P450"/>
    <property type="match status" value="1"/>
</dbReference>
<dbReference type="InterPro" id="IPR001128">
    <property type="entry name" value="Cyt_P450"/>
</dbReference>
<dbReference type="PROSITE" id="PS00086">
    <property type="entry name" value="CYTOCHROME_P450"/>
    <property type="match status" value="1"/>
</dbReference>
<evidence type="ECO:0000256" key="4">
    <source>
        <dbReference type="ARBA" id="ARBA00022617"/>
    </source>
</evidence>
<keyword evidence="8 10" id="KW-0503">Monooxygenase</keyword>
<keyword evidence="7 9" id="KW-0408">Iron</keyword>
<keyword evidence="11" id="KW-1133">Transmembrane helix</keyword>
<dbReference type="InterPro" id="IPR002401">
    <property type="entry name" value="Cyt_P450_E_grp-I"/>
</dbReference>
<proteinExistence type="inferred from homology"/>
<keyword evidence="4 9" id="KW-0349">Heme</keyword>
<dbReference type="InterPro" id="IPR036396">
    <property type="entry name" value="Cyt_P450_sf"/>
</dbReference>
<dbReference type="GO" id="GO:0005506">
    <property type="term" value="F:iron ion binding"/>
    <property type="evidence" value="ECO:0007669"/>
    <property type="project" value="InterPro"/>
</dbReference>
<evidence type="ECO:0000256" key="1">
    <source>
        <dbReference type="ARBA" id="ARBA00001971"/>
    </source>
</evidence>
<dbReference type="PRINTS" id="PR00463">
    <property type="entry name" value="EP450I"/>
</dbReference>
<protein>
    <submittedName>
        <fullName evidence="12">Cytochrome P450</fullName>
    </submittedName>
</protein>